<dbReference type="Proteomes" id="UP000245916">
    <property type="component" value="Unassembled WGS sequence"/>
</dbReference>
<dbReference type="AlphaFoldDB" id="A0A2U2J5D5"/>
<evidence type="ECO:0000313" key="2">
    <source>
        <dbReference type="Proteomes" id="UP000245916"/>
    </source>
</evidence>
<comment type="caution">
    <text evidence="1">The sequence shown here is derived from an EMBL/GenBank/DDBJ whole genome shotgun (WGS) entry which is preliminary data.</text>
</comment>
<keyword evidence="2" id="KW-1185">Reference proteome</keyword>
<protein>
    <submittedName>
        <fullName evidence="1">Uncharacterized protein</fullName>
    </submittedName>
</protein>
<gene>
    <name evidence="1" type="ORF">DF286_12070</name>
</gene>
<proteinExistence type="predicted"/>
<sequence length="102" mass="10977">MSDFDKRFYLVTKDGSKRFAARIDGQFQIGKYREETFANLADFARAVIINGKGGRFSSANGVSKSILVYGARTRSVAAYWLDPSVAAEAGLASEGTLATSGQ</sequence>
<name>A0A2U2J5D5_9SPHN</name>
<accession>A0A2U2J5D5</accession>
<dbReference type="RefSeq" id="WP_109271665.1">
    <property type="nucleotide sequence ID" value="NZ_QFFF01000001.1"/>
</dbReference>
<reference evidence="1 2" key="1">
    <citation type="submission" date="2018-05" db="EMBL/GenBank/DDBJ databases">
        <title>Genome of Sphingosinicella humi QZX222.</title>
        <authorList>
            <person name="Qiao Z."/>
            <person name="Wang G."/>
        </authorList>
    </citation>
    <scope>NUCLEOTIDE SEQUENCE [LARGE SCALE GENOMIC DNA]</scope>
    <source>
        <strain evidence="1 2">QZX222</strain>
    </source>
</reference>
<dbReference type="OrthoDB" id="7574835at2"/>
<organism evidence="1 2">
    <name type="scientific">Allosphingosinicella humi</name>
    <dbReference type="NCBI Taxonomy" id="2068657"/>
    <lineage>
        <taxon>Bacteria</taxon>
        <taxon>Pseudomonadati</taxon>
        <taxon>Pseudomonadota</taxon>
        <taxon>Alphaproteobacteria</taxon>
        <taxon>Sphingomonadales</taxon>
        <taxon>Sphingomonadaceae</taxon>
        <taxon>Allosphingosinicella</taxon>
    </lineage>
</organism>
<evidence type="ECO:0000313" key="1">
    <source>
        <dbReference type="EMBL" id="PWG03527.1"/>
    </source>
</evidence>
<dbReference type="EMBL" id="QFFF01000001">
    <property type="protein sequence ID" value="PWG03527.1"/>
    <property type="molecule type" value="Genomic_DNA"/>
</dbReference>